<feature type="domain" description="Helicase HerA central" evidence="1">
    <location>
        <begin position="529"/>
        <end position="648"/>
    </location>
</feature>
<organism evidence="2">
    <name type="scientific">Proteus mirabilis</name>
    <dbReference type="NCBI Taxonomy" id="584"/>
    <lineage>
        <taxon>Bacteria</taxon>
        <taxon>Pseudomonadati</taxon>
        <taxon>Pseudomonadota</taxon>
        <taxon>Gammaproteobacteria</taxon>
        <taxon>Enterobacterales</taxon>
        <taxon>Morganellaceae</taxon>
        <taxon>Proteus</taxon>
    </lineage>
</organism>
<proteinExistence type="predicted"/>
<dbReference type="PANTHER" id="PTHR42957:SF1">
    <property type="entry name" value="HELICASE MJ1565-RELATED"/>
    <property type="match status" value="1"/>
</dbReference>
<dbReference type="Pfam" id="PF13289">
    <property type="entry name" value="SIR2_2"/>
    <property type="match status" value="1"/>
</dbReference>
<dbReference type="PANTHER" id="PTHR42957">
    <property type="entry name" value="HELICASE MJ1565-RELATED"/>
    <property type="match status" value="1"/>
</dbReference>
<dbReference type="InterPro" id="IPR027417">
    <property type="entry name" value="P-loop_NTPase"/>
</dbReference>
<dbReference type="InterPro" id="IPR002789">
    <property type="entry name" value="HerA_central"/>
</dbReference>
<accession>A0ABD5LYM6</accession>
<dbReference type="InterPro" id="IPR008571">
    <property type="entry name" value="HerA-like"/>
</dbReference>
<name>A0ABD5LYM6_PROMI</name>
<evidence type="ECO:0000313" key="2">
    <source>
        <dbReference type="EMBL" id="MEY2345167.1"/>
    </source>
</evidence>
<dbReference type="SUPFAM" id="SSF52540">
    <property type="entry name" value="P-loop containing nucleoside triphosphate hydrolases"/>
    <property type="match status" value="1"/>
</dbReference>
<gene>
    <name evidence="2" type="ORF">I3679_019365</name>
</gene>
<sequence length="651" mass="72588">MAFDTTIFEQKEFREAINKLEELLSHSKAVLLGAGASFCAGLPLTNQLTERALISDKLSVDSKQILTAIQKSFAGANPASHIEDYLSELVDWLAITARRANRNVPATSVSIGDTEYSHDQLLQAINEIKIAIFDVINIEVDSAVHERFVQALHRPMRPGKDNQSSTIDYLVMNYDTLIEDSLALSQLRYADGLEGGVSGWWNPSTFEQNNLDARVFKLHGSINWAEHTSSSTPLRIAPHLKRSQDQTAKIMIWPASTKYRETQLDPYANLMHRARSVLNPAGGSQRVLLIAGYSFGDAHINLEIERGLRASNGNLTVIAFTSDPVPSGALKIWYEDSSINEQVLIFADKGFYHADHKAISTNSIEWWKFENLTQILKEVFDMDNKYIKPIENLSIGKIIEVDGSRIIAELDPTISDLSRVFAGENYPIGQFGSIIKVHFGRRSIYGLVSRLRMKADYQLEKGLPVASSDERIIEADLFGEGEWRRKDENEFALEFERGVATYPLPQQTIYLTPKSELRFIYGDAKGAVIQLGEHVGSGGAPCYAELNELLGKHTAILGSTGAGKSGTVAAVIHSILERGEIAKHRHWHPQIIILDPHNEYGKAFPAHQRLSTDEGSLKLPYWLLDLEESLSLFIGKTEFAATSQSNIIKMR</sequence>
<dbReference type="EMBL" id="JADQCH020000002">
    <property type="protein sequence ID" value="MEY2345167.1"/>
    <property type="molecule type" value="Genomic_DNA"/>
</dbReference>
<dbReference type="Pfam" id="PF01935">
    <property type="entry name" value="DUF87"/>
    <property type="match status" value="1"/>
</dbReference>
<dbReference type="AlphaFoldDB" id="A0ABD5LYM6"/>
<evidence type="ECO:0000259" key="1">
    <source>
        <dbReference type="Pfam" id="PF01935"/>
    </source>
</evidence>
<dbReference type="Gene3D" id="3.40.50.300">
    <property type="entry name" value="P-loop containing nucleotide triphosphate hydrolases"/>
    <property type="match status" value="1"/>
</dbReference>
<reference evidence="2" key="1">
    <citation type="submission" date="2021-05" db="EMBL/GenBank/DDBJ databases">
        <title>First report of NDM-5 and VEB-6 producing Proteus mirabilis isolated from blood of a sepsis patient in Kolkata, India.</title>
        <authorList>
            <person name="Halder G."/>
            <person name="Chaudhuri B."/>
            <person name="Dutta S."/>
        </authorList>
    </citation>
    <scope>NUCLEOTIDE SEQUENCE [LARGE SCALE GENOMIC DNA]</scope>
    <source>
        <strain evidence="2">7049</strain>
    </source>
</reference>
<protein>
    <submittedName>
        <fullName evidence="2">DUF87 domain-containing protein</fullName>
    </submittedName>
</protein>
<comment type="caution">
    <text evidence="2">The sequence shown here is derived from an EMBL/GenBank/DDBJ whole genome shotgun (WGS) entry which is preliminary data.</text>
</comment>